<dbReference type="InterPro" id="IPR036291">
    <property type="entry name" value="NAD(P)-bd_dom_sf"/>
</dbReference>
<accession>A0A6J7L8J3</accession>
<dbReference type="AlphaFoldDB" id="A0A6J7L8J3"/>
<dbReference type="SUPFAM" id="SSF55347">
    <property type="entry name" value="Glyceraldehyde-3-phosphate dehydrogenase-like, C-terminal domain"/>
    <property type="match status" value="1"/>
</dbReference>
<evidence type="ECO:0000256" key="2">
    <source>
        <dbReference type="ARBA" id="ARBA00023002"/>
    </source>
</evidence>
<reference evidence="5" key="1">
    <citation type="submission" date="2020-05" db="EMBL/GenBank/DDBJ databases">
        <authorList>
            <person name="Chiriac C."/>
            <person name="Salcher M."/>
            <person name="Ghai R."/>
            <person name="Kavagutti S V."/>
        </authorList>
    </citation>
    <scope>NUCLEOTIDE SEQUENCE</scope>
</reference>
<protein>
    <submittedName>
        <fullName evidence="5">Unannotated protein</fullName>
    </submittedName>
</protein>
<dbReference type="Pfam" id="PF22725">
    <property type="entry name" value="GFO_IDH_MocA_C3"/>
    <property type="match status" value="1"/>
</dbReference>
<dbReference type="SUPFAM" id="SSF51735">
    <property type="entry name" value="NAD(P)-binding Rossmann-fold domains"/>
    <property type="match status" value="1"/>
</dbReference>
<dbReference type="InterPro" id="IPR050984">
    <property type="entry name" value="Gfo/Idh/MocA_domain"/>
</dbReference>
<gene>
    <name evidence="5" type="ORF">UFOPK3773_02053</name>
</gene>
<dbReference type="GO" id="GO:0000166">
    <property type="term" value="F:nucleotide binding"/>
    <property type="evidence" value="ECO:0007669"/>
    <property type="project" value="InterPro"/>
</dbReference>
<dbReference type="EMBL" id="CAFBNF010000311">
    <property type="protein sequence ID" value="CAB4962004.1"/>
    <property type="molecule type" value="Genomic_DNA"/>
</dbReference>
<dbReference type="Gene3D" id="3.30.360.10">
    <property type="entry name" value="Dihydrodipicolinate Reductase, domain 2"/>
    <property type="match status" value="1"/>
</dbReference>
<dbReference type="InterPro" id="IPR055170">
    <property type="entry name" value="GFO_IDH_MocA-like_dom"/>
</dbReference>
<feature type="domain" description="GFO/IDH/MocA-like oxidoreductase" evidence="4">
    <location>
        <begin position="142"/>
        <end position="235"/>
    </location>
</feature>
<comment type="similarity">
    <text evidence="1">Belongs to the Gfo/Idh/MocA family.</text>
</comment>
<evidence type="ECO:0000256" key="1">
    <source>
        <dbReference type="ARBA" id="ARBA00010928"/>
    </source>
</evidence>
<evidence type="ECO:0000259" key="3">
    <source>
        <dbReference type="Pfam" id="PF01408"/>
    </source>
</evidence>
<dbReference type="GO" id="GO:0016491">
    <property type="term" value="F:oxidoreductase activity"/>
    <property type="evidence" value="ECO:0007669"/>
    <property type="project" value="UniProtKB-KW"/>
</dbReference>
<dbReference type="Pfam" id="PF01408">
    <property type="entry name" value="GFO_IDH_MocA"/>
    <property type="match status" value="1"/>
</dbReference>
<name>A0A6J7L8J3_9ZZZZ</name>
<dbReference type="Gene3D" id="3.40.50.720">
    <property type="entry name" value="NAD(P)-binding Rossmann-like Domain"/>
    <property type="match status" value="1"/>
</dbReference>
<dbReference type="PANTHER" id="PTHR22604">
    <property type="entry name" value="OXIDOREDUCTASES"/>
    <property type="match status" value="1"/>
</dbReference>
<dbReference type="PANTHER" id="PTHR22604:SF105">
    <property type="entry name" value="TRANS-1,2-DIHYDROBENZENE-1,2-DIOL DEHYDROGENASE"/>
    <property type="match status" value="1"/>
</dbReference>
<keyword evidence="2" id="KW-0560">Oxidoreductase</keyword>
<proteinExistence type="inferred from homology"/>
<feature type="domain" description="Gfo/Idh/MocA-like oxidoreductase N-terminal" evidence="3">
    <location>
        <begin position="5"/>
        <end position="116"/>
    </location>
</feature>
<dbReference type="InterPro" id="IPR000683">
    <property type="entry name" value="Gfo/Idh/MocA-like_OxRdtase_N"/>
</dbReference>
<evidence type="ECO:0000259" key="4">
    <source>
        <dbReference type="Pfam" id="PF22725"/>
    </source>
</evidence>
<sequence>MSGLVRWGFLGAGFIASKAMAPALREVAGASLQVVGARDLARAEALEPVRATTSYAEVCEADDVDAVYISLPNDAHLEWVVRALEAGKHVLCEKPLAMNAAEVAQIQAAADRTGLLAVEAAWNRWHPRTRRAEELALEMSGPRSMAAWFTFPGVPTDNYRLEARRGGGALLDVGTYAVAAAHWALDADVFDVDVASANVGSTGVDLTTTAVLSCGAGRAEVRSSFEQPESQGLRVESGDRVIDLGSQAFTSWRAPSELLVVEGGVGGVGGVGGIGGIERVETFEACDAYQLMLEAMSARVRGDDAWLLPLSTSWQVAATLDAIAAFATSN</sequence>
<evidence type="ECO:0000313" key="5">
    <source>
        <dbReference type="EMBL" id="CAB4962004.1"/>
    </source>
</evidence>
<organism evidence="5">
    <name type="scientific">freshwater metagenome</name>
    <dbReference type="NCBI Taxonomy" id="449393"/>
    <lineage>
        <taxon>unclassified sequences</taxon>
        <taxon>metagenomes</taxon>
        <taxon>ecological metagenomes</taxon>
    </lineage>
</organism>